<dbReference type="AlphaFoldDB" id="S5ST38"/>
<organism evidence="7 8">
    <name type="scientific">Corynebacterium maris DSM 45190</name>
    <dbReference type="NCBI Taxonomy" id="1224163"/>
    <lineage>
        <taxon>Bacteria</taxon>
        <taxon>Bacillati</taxon>
        <taxon>Actinomycetota</taxon>
        <taxon>Actinomycetes</taxon>
        <taxon>Mycobacteriales</taxon>
        <taxon>Corynebacteriaceae</taxon>
        <taxon>Corynebacterium</taxon>
    </lineage>
</organism>
<evidence type="ECO:0000313" key="7">
    <source>
        <dbReference type="EMBL" id="AGS34222.1"/>
    </source>
</evidence>
<dbReference type="Pfam" id="PF01497">
    <property type="entry name" value="Peripla_BP_2"/>
    <property type="match status" value="1"/>
</dbReference>
<dbReference type="RefSeq" id="WP_020934155.1">
    <property type="nucleotide sequence ID" value="NC_021915.1"/>
</dbReference>
<dbReference type="STRING" id="1224163.B841_03695"/>
<dbReference type="PANTHER" id="PTHR30532:SF28">
    <property type="entry name" value="PETROBACTIN-BINDING PROTEIN YCLQ"/>
    <property type="match status" value="1"/>
</dbReference>
<dbReference type="InterPro" id="IPR051313">
    <property type="entry name" value="Bact_iron-sidero_bind"/>
</dbReference>
<dbReference type="PROSITE" id="PS51257">
    <property type="entry name" value="PROKAR_LIPOPROTEIN"/>
    <property type="match status" value="1"/>
</dbReference>
<dbReference type="KEGG" id="cmd:B841_03695"/>
<evidence type="ECO:0000313" key="8">
    <source>
        <dbReference type="Proteomes" id="UP000015388"/>
    </source>
</evidence>
<feature type="chain" id="PRO_5038454774" evidence="5">
    <location>
        <begin position="21"/>
        <end position="331"/>
    </location>
</feature>
<keyword evidence="4 5" id="KW-0732">Signal</keyword>
<gene>
    <name evidence="7" type="ORF">B841_03695</name>
</gene>
<dbReference type="GO" id="GO:1901678">
    <property type="term" value="P:iron coordination entity transport"/>
    <property type="evidence" value="ECO:0007669"/>
    <property type="project" value="UniProtKB-ARBA"/>
</dbReference>
<feature type="domain" description="Fe/B12 periplasmic-binding" evidence="6">
    <location>
        <begin position="58"/>
        <end position="331"/>
    </location>
</feature>
<dbReference type="HOGENOM" id="CLU_038034_3_1_11"/>
<dbReference type="PATRIC" id="fig|1224163.3.peg.742"/>
<protein>
    <submittedName>
        <fullName evidence="7">Iron ABC transport system, solute-binding protein</fullName>
    </submittedName>
</protein>
<keyword evidence="8" id="KW-1185">Reference proteome</keyword>
<accession>S5ST38</accession>
<evidence type="ECO:0000256" key="4">
    <source>
        <dbReference type="ARBA" id="ARBA00022729"/>
    </source>
</evidence>
<keyword evidence="3" id="KW-0813">Transport</keyword>
<dbReference type="GO" id="GO:0030288">
    <property type="term" value="C:outer membrane-bounded periplasmic space"/>
    <property type="evidence" value="ECO:0007669"/>
    <property type="project" value="TreeGrafter"/>
</dbReference>
<name>S5ST38_9CORY</name>
<evidence type="ECO:0000256" key="1">
    <source>
        <dbReference type="ARBA" id="ARBA00004196"/>
    </source>
</evidence>
<proteinExistence type="inferred from homology"/>
<dbReference type="SUPFAM" id="SSF53807">
    <property type="entry name" value="Helical backbone' metal receptor"/>
    <property type="match status" value="1"/>
</dbReference>
<evidence type="ECO:0000256" key="2">
    <source>
        <dbReference type="ARBA" id="ARBA00008814"/>
    </source>
</evidence>
<reference evidence="7 8" key="1">
    <citation type="submission" date="2012-11" db="EMBL/GenBank/DDBJ databases">
        <title>The complete genome sequence of Corynebacterium maris Coryn-1 (=DSM 45190).</title>
        <authorList>
            <person name="Schaffert L."/>
            <person name="Albersmeier A."/>
            <person name="Kalinowski J."/>
            <person name="Ruckert C."/>
        </authorList>
    </citation>
    <scope>NUCLEOTIDE SEQUENCE [LARGE SCALE GENOMIC DNA]</scope>
    <source>
        <strain evidence="8">Coryn-1</strain>
    </source>
</reference>
<dbReference type="PROSITE" id="PS50983">
    <property type="entry name" value="FE_B12_PBP"/>
    <property type="match status" value="1"/>
</dbReference>
<feature type="signal peptide" evidence="5">
    <location>
        <begin position="1"/>
        <end position="20"/>
    </location>
</feature>
<dbReference type="eggNOG" id="COG4607">
    <property type="taxonomic scope" value="Bacteria"/>
</dbReference>
<evidence type="ECO:0000256" key="3">
    <source>
        <dbReference type="ARBA" id="ARBA00022448"/>
    </source>
</evidence>
<comment type="similarity">
    <text evidence="2">Belongs to the bacterial solute-binding protein 8 family.</text>
</comment>
<sequence>MAKVRLSVIAGFAAAGLALTACTNTEGDDAASTAAADVETVTIEDNHGTQEVPVDPETVVSLDNRTFEVLADWGVELEAAPVALIPDTIEAYAGNEDILNIGNHREPDLELITAAEPDFILQGQRFTNYYDDIAELNPDAAYVDLNVRDGEPIDQELKRQVTELGKVFETEDEAEQLIADFDAALERAQEAYDSSKTVMAVNVSGGEIGYIAPGVGRMYGPLFDLVGMTPSLEVEGSSSNHEGDDISVEAIAQSNPDILLVMDRDAAVQSVDQESYAGAAALINENPALQNVTALNEDAVYIAPGDTYTNESIITYTEILNGMADLFESQQ</sequence>
<dbReference type="Gene3D" id="3.40.50.1980">
    <property type="entry name" value="Nitrogenase molybdenum iron protein domain"/>
    <property type="match status" value="2"/>
</dbReference>
<dbReference type="PANTHER" id="PTHR30532">
    <property type="entry name" value="IRON III DICITRATE-BINDING PERIPLASMIC PROTEIN"/>
    <property type="match status" value="1"/>
</dbReference>
<dbReference type="Proteomes" id="UP000015388">
    <property type="component" value="Chromosome"/>
</dbReference>
<dbReference type="InterPro" id="IPR002491">
    <property type="entry name" value="ABC_transptr_periplasmic_BD"/>
</dbReference>
<evidence type="ECO:0000259" key="6">
    <source>
        <dbReference type="PROSITE" id="PS50983"/>
    </source>
</evidence>
<comment type="subcellular location">
    <subcellularLocation>
        <location evidence="1">Cell envelope</location>
    </subcellularLocation>
</comment>
<dbReference type="EMBL" id="CP003924">
    <property type="protein sequence ID" value="AGS34222.1"/>
    <property type="molecule type" value="Genomic_DNA"/>
</dbReference>
<dbReference type="OrthoDB" id="63946at2"/>
<evidence type="ECO:0000256" key="5">
    <source>
        <dbReference type="SAM" id="SignalP"/>
    </source>
</evidence>